<accession>A0A163JDP9</accession>
<dbReference type="SMART" id="SM00367">
    <property type="entry name" value="LRR_CC"/>
    <property type="match status" value="2"/>
</dbReference>
<evidence type="ECO:0000259" key="2">
    <source>
        <dbReference type="PROSITE" id="PS50181"/>
    </source>
</evidence>
<dbReference type="OrthoDB" id="3219396at2759"/>
<dbReference type="PROSITE" id="PS50181">
    <property type="entry name" value="FBOX"/>
    <property type="match status" value="1"/>
</dbReference>
<gene>
    <name evidence="3" type="primary">ABSGL_04189.1 scaffold 5169</name>
</gene>
<keyword evidence="4" id="KW-1185">Reference proteome</keyword>
<dbReference type="InterPro" id="IPR006553">
    <property type="entry name" value="Leu-rich_rpt_Cys-con_subtyp"/>
</dbReference>
<feature type="compositionally biased region" description="Low complexity" evidence="1">
    <location>
        <begin position="359"/>
        <end position="381"/>
    </location>
</feature>
<evidence type="ECO:0000313" key="4">
    <source>
        <dbReference type="Proteomes" id="UP000078561"/>
    </source>
</evidence>
<dbReference type="InterPro" id="IPR032675">
    <property type="entry name" value="LRR_dom_sf"/>
</dbReference>
<feature type="region of interest" description="Disordered" evidence="1">
    <location>
        <begin position="357"/>
        <end position="393"/>
    </location>
</feature>
<reference evidence="3" key="1">
    <citation type="submission" date="2016-04" db="EMBL/GenBank/DDBJ databases">
        <authorList>
            <person name="Evans L.H."/>
            <person name="Alamgir A."/>
            <person name="Owens N."/>
            <person name="Weber N.D."/>
            <person name="Virtaneva K."/>
            <person name="Barbian K."/>
            <person name="Babar A."/>
            <person name="Rosenke K."/>
        </authorList>
    </citation>
    <scope>NUCLEOTIDE SEQUENCE [LARGE SCALE GENOMIC DNA]</scope>
    <source>
        <strain evidence="3">CBS 101.48</strain>
    </source>
</reference>
<dbReference type="GO" id="GO:0031146">
    <property type="term" value="P:SCF-dependent proteasomal ubiquitin-dependent protein catabolic process"/>
    <property type="evidence" value="ECO:0007669"/>
    <property type="project" value="TreeGrafter"/>
</dbReference>
<dbReference type="PANTHER" id="PTHR13318">
    <property type="entry name" value="PARTNER OF PAIRED, ISOFORM B-RELATED"/>
    <property type="match status" value="1"/>
</dbReference>
<dbReference type="AlphaFoldDB" id="A0A163JDP9"/>
<dbReference type="Gene3D" id="3.80.10.10">
    <property type="entry name" value="Ribonuclease Inhibitor"/>
    <property type="match status" value="1"/>
</dbReference>
<evidence type="ECO:0000256" key="1">
    <source>
        <dbReference type="SAM" id="MobiDB-lite"/>
    </source>
</evidence>
<sequence length="590" mass="66809">MDQLPPEIILHVISFLHDTKDKIELLRINRSLQSLITHNPSCWSPLDLSLYRERITNAALIGILRSCYLEIIVPKPLSPSRRQQQQQQQQQALPPPLPSSRIGAQLEHIDLSGCHLLTLDALLMLVHTLPYLKVLGLNKYPATFIPEPLARHPRHYRRTRSTMIDMLRDDLYQCRPRHGLSSSTMDLSKQPLASLSISDGTLLRLLPCMPFLTSLSLQHQPISYEACRVMNKSLKQLRYLDISSCQISVHSLQYLIRSLVCSLQSLKMLNLELSDMTLLCLQLFGQNSLTCLHLSCLDPQALPGLARAVRKLTKLTEFRLTRLPSGNVDGLISTLATCHLQSLDLSPKLEIYPTFSSHPRPLSDTPTTLPLKSSTSSSNRLSRQHKNTASSLLTPASKAPYARPFTTTATYSRSERNLTMTPLAFLHLATFKHLVELRLCFPTLHYSSALTTFFKTATCPLQILELRLRDLPPLTDDEDYLDGLASFAHLHTLLLYSVPLTSASVSTILQLHRLNAMTIHDAKTLVKLCPLFLRRWLMDLPRLGLLRMDRVPFAWDSIADLLPSYTHPSDQPLYNGDSMFIKTDAWEWVE</sequence>
<dbReference type="SUPFAM" id="SSF81383">
    <property type="entry name" value="F-box domain"/>
    <property type="match status" value="1"/>
</dbReference>
<feature type="domain" description="F-box" evidence="2">
    <location>
        <begin position="1"/>
        <end position="46"/>
    </location>
</feature>
<dbReference type="PANTHER" id="PTHR13318:SF190">
    <property type="entry name" value="PARTNER OF PAIRED, ISOFORM B"/>
    <property type="match status" value="1"/>
</dbReference>
<proteinExistence type="predicted"/>
<dbReference type="InParanoid" id="A0A163JDP9"/>
<name>A0A163JDP9_ABSGL</name>
<dbReference type="Proteomes" id="UP000078561">
    <property type="component" value="Unassembled WGS sequence"/>
</dbReference>
<evidence type="ECO:0000313" key="3">
    <source>
        <dbReference type="EMBL" id="SAL98634.1"/>
    </source>
</evidence>
<dbReference type="InterPro" id="IPR036047">
    <property type="entry name" value="F-box-like_dom_sf"/>
</dbReference>
<dbReference type="EMBL" id="LT552278">
    <property type="protein sequence ID" value="SAL98634.1"/>
    <property type="molecule type" value="Genomic_DNA"/>
</dbReference>
<dbReference type="OMA" id="WPEDVIN"/>
<organism evidence="3">
    <name type="scientific">Absidia glauca</name>
    <name type="common">Pin mould</name>
    <dbReference type="NCBI Taxonomy" id="4829"/>
    <lineage>
        <taxon>Eukaryota</taxon>
        <taxon>Fungi</taxon>
        <taxon>Fungi incertae sedis</taxon>
        <taxon>Mucoromycota</taxon>
        <taxon>Mucoromycotina</taxon>
        <taxon>Mucoromycetes</taxon>
        <taxon>Mucorales</taxon>
        <taxon>Cunninghamellaceae</taxon>
        <taxon>Absidia</taxon>
    </lineage>
</organism>
<dbReference type="SUPFAM" id="SSF52047">
    <property type="entry name" value="RNI-like"/>
    <property type="match status" value="1"/>
</dbReference>
<protein>
    <recommendedName>
        <fullName evidence="2">F-box domain-containing protein</fullName>
    </recommendedName>
</protein>
<dbReference type="InterPro" id="IPR001810">
    <property type="entry name" value="F-box_dom"/>
</dbReference>
<dbReference type="STRING" id="4829.A0A163JDP9"/>
<dbReference type="GO" id="GO:0019005">
    <property type="term" value="C:SCF ubiquitin ligase complex"/>
    <property type="evidence" value="ECO:0007669"/>
    <property type="project" value="TreeGrafter"/>
</dbReference>